<protein>
    <recommendedName>
        <fullName evidence="5">Bacteriocin</fullName>
    </recommendedName>
</protein>
<dbReference type="Proteomes" id="UP000583101">
    <property type="component" value="Unassembled WGS sequence"/>
</dbReference>
<name>A0A4Y8AGV7_9SPHI</name>
<accession>A0A4Y8AGV7</accession>
<dbReference type="RefSeq" id="WP_134335492.1">
    <property type="nucleotide sequence ID" value="NZ_BMCZ01000009.1"/>
</dbReference>
<keyword evidence="4" id="KW-1185">Reference proteome</keyword>
<sequence>MSKFNKLSRAEMKNVLGGNAPLPGGGSGGCANSSCSVFDEVTGITTNGRCAVDVQSSGSTTTFICYCNAVNSGVKVNTSGKSHCNI</sequence>
<evidence type="ECO:0000313" key="1">
    <source>
        <dbReference type="EMBL" id="MBB3968938.1"/>
    </source>
</evidence>
<comment type="caution">
    <text evidence="2">The sequence shown here is derived from an EMBL/GenBank/DDBJ whole genome shotgun (WGS) entry which is preliminary data.</text>
</comment>
<dbReference type="AlphaFoldDB" id="A0A4Y8AGV7"/>
<dbReference type="EMBL" id="JACIEG010000002">
    <property type="protein sequence ID" value="MBB3968938.1"/>
    <property type="molecule type" value="Genomic_DNA"/>
</dbReference>
<evidence type="ECO:0008006" key="5">
    <source>
        <dbReference type="Google" id="ProtNLM"/>
    </source>
</evidence>
<evidence type="ECO:0000313" key="3">
    <source>
        <dbReference type="Proteomes" id="UP000297248"/>
    </source>
</evidence>
<evidence type="ECO:0000313" key="4">
    <source>
        <dbReference type="Proteomes" id="UP000583101"/>
    </source>
</evidence>
<organism evidence="2 3">
    <name type="scientific">Mucilaginibacter phyllosphaerae</name>
    <dbReference type="NCBI Taxonomy" id="1812349"/>
    <lineage>
        <taxon>Bacteria</taxon>
        <taxon>Pseudomonadati</taxon>
        <taxon>Bacteroidota</taxon>
        <taxon>Sphingobacteriia</taxon>
        <taxon>Sphingobacteriales</taxon>
        <taxon>Sphingobacteriaceae</taxon>
        <taxon>Mucilaginibacter</taxon>
    </lineage>
</organism>
<reference evidence="2" key="2">
    <citation type="submission" date="2019-03" db="EMBL/GenBank/DDBJ databases">
        <authorList>
            <person name="Yan Y.-Q."/>
            <person name="Du Z.-J."/>
        </authorList>
    </citation>
    <scope>NUCLEOTIDE SEQUENCE</scope>
    <source>
        <strain evidence="2">PP-F2FG21</strain>
    </source>
</reference>
<dbReference type="Proteomes" id="UP000297248">
    <property type="component" value="Unassembled WGS sequence"/>
</dbReference>
<reference evidence="1 4" key="3">
    <citation type="submission" date="2020-08" db="EMBL/GenBank/DDBJ databases">
        <title>Genomic Encyclopedia of Type Strains, Phase IV (KMG-IV): sequencing the most valuable type-strain genomes for metagenomic binning, comparative biology and taxonomic classification.</title>
        <authorList>
            <person name="Goeker M."/>
        </authorList>
    </citation>
    <scope>NUCLEOTIDE SEQUENCE [LARGE SCALE GENOMIC DNA]</scope>
    <source>
        <strain evidence="1 4">DSM 100995</strain>
    </source>
</reference>
<dbReference type="PROSITE" id="PS51257">
    <property type="entry name" value="PROKAR_LIPOPROTEIN"/>
    <property type="match status" value="1"/>
</dbReference>
<dbReference type="EMBL" id="SNQG01000002">
    <property type="protein sequence ID" value="TEW67439.1"/>
    <property type="molecule type" value="Genomic_DNA"/>
</dbReference>
<gene>
    <name evidence="2" type="ORF">E2R65_05470</name>
    <name evidence="1" type="ORF">GGR35_001530</name>
</gene>
<proteinExistence type="predicted"/>
<evidence type="ECO:0000313" key="2">
    <source>
        <dbReference type="EMBL" id="TEW67439.1"/>
    </source>
</evidence>
<reference evidence="2 3" key="1">
    <citation type="journal article" date="2016" name="Int. J. Syst. Evol. Microbiol.">
        <title>Proposal of Mucilaginibacter phyllosphaerae sp. nov. isolated from the phyllosphere of Galium album.</title>
        <authorList>
            <person name="Aydogan E.L."/>
            <person name="Busse H.J."/>
            <person name="Moser G."/>
            <person name="Muller C."/>
            <person name="Kampfer P."/>
            <person name="Glaeser S.P."/>
        </authorList>
    </citation>
    <scope>NUCLEOTIDE SEQUENCE [LARGE SCALE GENOMIC DNA]</scope>
    <source>
        <strain evidence="2 3">PP-F2FG21</strain>
    </source>
</reference>